<evidence type="ECO:0000313" key="7">
    <source>
        <dbReference type="Proteomes" id="UP000443843"/>
    </source>
</evidence>
<dbReference type="InterPro" id="IPR008920">
    <property type="entry name" value="TF_FadR/GntR_C"/>
</dbReference>
<comment type="caution">
    <text evidence="6">The sequence shown here is derived from an EMBL/GenBank/DDBJ whole genome shotgun (WGS) entry which is preliminary data.</text>
</comment>
<name>A0A844VZ89_9RHOB</name>
<evidence type="ECO:0000256" key="2">
    <source>
        <dbReference type="ARBA" id="ARBA00023125"/>
    </source>
</evidence>
<dbReference type="SUPFAM" id="SSF46785">
    <property type="entry name" value="Winged helix' DNA-binding domain"/>
    <property type="match status" value="1"/>
</dbReference>
<evidence type="ECO:0000256" key="3">
    <source>
        <dbReference type="ARBA" id="ARBA00023163"/>
    </source>
</evidence>
<dbReference type="CDD" id="cd07377">
    <property type="entry name" value="WHTH_GntR"/>
    <property type="match status" value="1"/>
</dbReference>
<keyword evidence="1" id="KW-0805">Transcription regulation</keyword>
<proteinExistence type="predicted"/>
<dbReference type="SMART" id="SM00895">
    <property type="entry name" value="FCD"/>
    <property type="match status" value="1"/>
</dbReference>
<dbReference type="GO" id="GO:0003677">
    <property type="term" value="F:DNA binding"/>
    <property type="evidence" value="ECO:0007669"/>
    <property type="project" value="UniProtKB-KW"/>
</dbReference>
<evidence type="ECO:0000256" key="4">
    <source>
        <dbReference type="SAM" id="MobiDB-lite"/>
    </source>
</evidence>
<dbReference type="PROSITE" id="PS50949">
    <property type="entry name" value="HTH_GNTR"/>
    <property type="match status" value="1"/>
</dbReference>
<organism evidence="6 7">
    <name type="scientific">Pseudooceanicola pacificus</name>
    <dbReference type="NCBI Taxonomy" id="2676438"/>
    <lineage>
        <taxon>Bacteria</taxon>
        <taxon>Pseudomonadati</taxon>
        <taxon>Pseudomonadota</taxon>
        <taxon>Alphaproteobacteria</taxon>
        <taxon>Rhodobacterales</taxon>
        <taxon>Paracoccaceae</taxon>
        <taxon>Pseudooceanicola</taxon>
    </lineage>
</organism>
<reference evidence="6 7" key="1">
    <citation type="submission" date="2019-11" db="EMBL/GenBank/DDBJ databases">
        <title>Pseudooceanicola pacifica sp. nov., isolated from deep-sea sediment of the Pacific Ocean.</title>
        <authorList>
            <person name="Lyu L."/>
        </authorList>
    </citation>
    <scope>NUCLEOTIDE SEQUENCE [LARGE SCALE GENOMIC DNA]</scope>
    <source>
        <strain evidence="6 7">216_PA32_1</strain>
    </source>
</reference>
<dbReference type="AlphaFoldDB" id="A0A844VZ89"/>
<sequence length="242" mass="26734">MEVDGKQVEDERELEDGKLTGPGFRVSPGDGPVRDQVVTILKHALLSGRFEPGQRLTEKSLCEWTGASRPALREGLRQLEAEGLIVIAPNRGPSVASLDQETARQVYDVRTELEAYLARLAAQSAGPAEVAQMRAALIRLSDTAERGDILGIVAAKITWNEVLFSLSRNTELNDVIRQLNTRLRLIWPRMEMDQDNARSVVADVTAITDAIANRDQDAAEAAMRAFNQRSMRVMLAFLAPRT</sequence>
<dbReference type="InterPro" id="IPR036388">
    <property type="entry name" value="WH-like_DNA-bd_sf"/>
</dbReference>
<protein>
    <submittedName>
        <fullName evidence="6">FCD domain-containing protein</fullName>
    </submittedName>
</protein>
<evidence type="ECO:0000313" key="6">
    <source>
        <dbReference type="EMBL" id="MWB76707.1"/>
    </source>
</evidence>
<dbReference type="Gene3D" id="1.20.120.530">
    <property type="entry name" value="GntR ligand-binding domain-like"/>
    <property type="match status" value="1"/>
</dbReference>
<evidence type="ECO:0000256" key="1">
    <source>
        <dbReference type="ARBA" id="ARBA00023015"/>
    </source>
</evidence>
<dbReference type="Pfam" id="PF07729">
    <property type="entry name" value="FCD"/>
    <property type="match status" value="1"/>
</dbReference>
<feature type="region of interest" description="Disordered" evidence="4">
    <location>
        <begin position="1"/>
        <end position="28"/>
    </location>
</feature>
<dbReference type="PANTHER" id="PTHR43537:SF5">
    <property type="entry name" value="UXU OPERON TRANSCRIPTIONAL REGULATOR"/>
    <property type="match status" value="1"/>
</dbReference>
<dbReference type="Gene3D" id="1.10.10.10">
    <property type="entry name" value="Winged helix-like DNA-binding domain superfamily/Winged helix DNA-binding domain"/>
    <property type="match status" value="1"/>
</dbReference>
<keyword evidence="3" id="KW-0804">Transcription</keyword>
<feature type="domain" description="HTH gntR-type" evidence="5">
    <location>
        <begin position="31"/>
        <end position="98"/>
    </location>
</feature>
<dbReference type="InterPro" id="IPR011711">
    <property type="entry name" value="GntR_C"/>
</dbReference>
<dbReference type="InterPro" id="IPR036390">
    <property type="entry name" value="WH_DNA-bd_sf"/>
</dbReference>
<gene>
    <name evidence="6" type="ORF">GLS40_01570</name>
</gene>
<dbReference type="GO" id="GO:0003700">
    <property type="term" value="F:DNA-binding transcription factor activity"/>
    <property type="evidence" value="ECO:0007669"/>
    <property type="project" value="InterPro"/>
</dbReference>
<dbReference type="SMART" id="SM00345">
    <property type="entry name" value="HTH_GNTR"/>
    <property type="match status" value="1"/>
</dbReference>
<accession>A0A844VZ89</accession>
<keyword evidence="2" id="KW-0238">DNA-binding</keyword>
<dbReference type="EMBL" id="WNXQ01000001">
    <property type="protein sequence ID" value="MWB76707.1"/>
    <property type="molecule type" value="Genomic_DNA"/>
</dbReference>
<dbReference type="InterPro" id="IPR000524">
    <property type="entry name" value="Tscrpt_reg_HTH_GntR"/>
</dbReference>
<dbReference type="PANTHER" id="PTHR43537">
    <property type="entry name" value="TRANSCRIPTIONAL REGULATOR, GNTR FAMILY"/>
    <property type="match status" value="1"/>
</dbReference>
<dbReference type="Proteomes" id="UP000443843">
    <property type="component" value="Unassembled WGS sequence"/>
</dbReference>
<dbReference type="SUPFAM" id="SSF48008">
    <property type="entry name" value="GntR ligand-binding domain-like"/>
    <property type="match status" value="1"/>
</dbReference>
<keyword evidence="7" id="KW-1185">Reference proteome</keyword>
<evidence type="ECO:0000259" key="5">
    <source>
        <dbReference type="PROSITE" id="PS50949"/>
    </source>
</evidence>
<dbReference type="Pfam" id="PF00392">
    <property type="entry name" value="GntR"/>
    <property type="match status" value="1"/>
</dbReference>